<dbReference type="SUPFAM" id="SSF69917">
    <property type="entry name" value="OMPT-like"/>
    <property type="match status" value="1"/>
</dbReference>
<dbReference type="GO" id="GO:0004190">
    <property type="term" value="F:aspartic-type endopeptidase activity"/>
    <property type="evidence" value="ECO:0007669"/>
    <property type="project" value="InterPro"/>
</dbReference>
<gene>
    <name evidence="2" type="ORF">DN92_04005</name>
</gene>
<dbReference type="EMBL" id="CP028940">
    <property type="protein sequence ID" value="QKM60275.1"/>
    <property type="molecule type" value="Genomic_DNA"/>
</dbReference>
<protein>
    <recommendedName>
        <fullName evidence="4">Outer membrane protein beta-barrel domain-containing protein</fullName>
    </recommendedName>
</protein>
<feature type="chain" id="PRO_5026784297" description="Outer membrane protein beta-barrel domain-containing protein" evidence="1">
    <location>
        <begin position="22"/>
        <end position="272"/>
    </location>
</feature>
<dbReference type="InterPro" id="IPR020080">
    <property type="entry name" value="OM_adhesin/peptidase_omptin"/>
</dbReference>
<proteinExistence type="predicted"/>
<evidence type="ECO:0000313" key="3">
    <source>
        <dbReference type="Proteomes" id="UP000501090"/>
    </source>
</evidence>
<name>A0A6M9PMZ6_9BURK</name>
<organism evidence="2 3">
    <name type="scientific">Polynucleobacter arcticus</name>
    <dbReference type="NCBI Taxonomy" id="1743165"/>
    <lineage>
        <taxon>Bacteria</taxon>
        <taxon>Pseudomonadati</taxon>
        <taxon>Pseudomonadota</taxon>
        <taxon>Betaproteobacteria</taxon>
        <taxon>Burkholderiales</taxon>
        <taxon>Burkholderiaceae</taxon>
        <taxon>Polynucleobacter</taxon>
    </lineage>
</organism>
<dbReference type="RefSeq" id="WP_173960044.1">
    <property type="nucleotide sequence ID" value="NZ_CBCSCC010000003.1"/>
</dbReference>
<dbReference type="Proteomes" id="UP000501090">
    <property type="component" value="Chromosome"/>
</dbReference>
<feature type="signal peptide" evidence="1">
    <location>
        <begin position="1"/>
        <end position="21"/>
    </location>
</feature>
<dbReference type="KEGG" id="pard:DN92_04005"/>
<evidence type="ECO:0000313" key="2">
    <source>
        <dbReference type="EMBL" id="QKM60275.1"/>
    </source>
</evidence>
<reference evidence="2 3" key="1">
    <citation type="submission" date="2018-04" db="EMBL/GenBank/DDBJ databases">
        <title>Polynucleobacter sp. UK-Long2-W17 genome.</title>
        <authorList>
            <person name="Hahn M.W."/>
        </authorList>
    </citation>
    <scope>NUCLEOTIDE SEQUENCE [LARGE SCALE GENOMIC DNA]</scope>
    <source>
        <strain evidence="2 3">UK-Long2-W17</strain>
    </source>
</reference>
<evidence type="ECO:0000256" key="1">
    <source>
        <dbReference type="SAM" id="SignalP"/>
    </source>
</evidence>
<keyword evidence="3" id="KW-1185">Reference proteome</keyword>
<accession>A0A6M9PMZ6</accession>
<evidence type="ECO:0008006" key="4">
    <source>
        <dbReference type="Google" id="ProtNLM"/>
    </source>
</evidence>
<keyword evidence="1" id="KW-0732">Signal</keyword>
<sequence>MKNKLPWLLLVLLALTSNIYAQDSKVNITTQTGNTLGLTVSGYQYKEPSLNVVINSALVGIDYSGIYAFGNDWFVKADARYAYGSAKYAGSGTESNIPYSYYDLRGLLGHDFSFSELGGFVLAPYTGIGYRYLFDNQGGQTSTGANSYNRSSNYVYLPIGVTHRMKINEVHRLETNFEYDYLIQGTQVSHLSQAASYLPDITNQQFRGYGLRFSSMYQFSEWSIGPYLTYWNIQNSNSVTQTIAINGVNYRLTAYEPANTTVEAGIKVAYSF</sequence>
<dbReference type="Gene3D" id="2.40.128.100">
    <property type="entry name" value="OPCA outer membrane adhesin/invasin"/>
    <property type="match status" value="1"/>
</dbReference>
<dbReference type="AlphaFoldDB" id="A0A6M9PMZ6"/>